<proteinExistence type="inferred from homology"/>
<keyword evidence="5" id="KW-1133">Transmembrane helix</keyword>
<dbReference type="RefSeq" id="WP_056875075.1">
    <property type="nucleotide sequence ID" value="NZ_JAVDXQ010000001.1"/>
</dbReference>
<accession>A0ABU1Z4U3</accession>
<evidence type="ECO:0000256" key="3">
    <source>
        <dbReference type="ARBA" id="ARBA00022475"/>
    </source>
</evidence>
<dbReference type="InterPro" id="IPR002758">
    <property type="entry name" value="Cation_antiport_E"/>
</dbReference>
<evidence type="ECO:0000313" key="7">
    <source>
        <dbReference type="EMBL" id="MDR7295638.1"/>
    </source>
</evidence>
<evidence type="ECO:0000313" key="8">
    <source>
        <dbReference type="Proteomes" id="UP001180536"/>
    </source>
</evidence>
<keyword evidence="3" id="KW-1003">Cell membrane</keyword>
<dbReference type="PANTHER" id="PTHR34584:SF1">
    <property type="entry name" value="NA(+)_H(+) ANTIPORTER SUBUNIT E1"/>
    <property type="match status" value="1"/>
</dbReference>
<keyword evidence="8" id="KW-1185">Reference proteome</keyword>
<evidence type="ECO:0000256" key="5">
    <source>
        <dbReference type="ARBA" id="ARBA00022989"/>
    </source>
</evidence>
<sequence>MKRWLPAPLLSAGLLALWLLLNPPLGPGPLLLGAVVALAMPVLLAPLRPAAGPLHQPRVLARLILHVGADVVMSALDVGRGVLRAGARSPRSRFVVVPLDLREPQALAALAMITTVVPGTVWSELAPDRSALLLHVFDLDDEAAFIAHFKSRYEQPLREIFE</sequence>
<keyword evidence="6" id="KW-0472">Membrane</keyword>
<organism evidence="7 8">
    <name type="scientific">Pelomonas aquatica</name>
    <dbReference type="NCBI Taxonomy" id="431058"/>
    <lineage>
        <taxon>Bacteria</taxon>
        <taxon>Pseudomonadati</taxon>
        <taxon>Pseudomonadota</taxon>
        <taxon>Betaproteobacteria</taxon>
        <taxon>Burkholderiales</taxon>
        <taxon>Sphaerotilaceae</taxon>
        <taxon>Roseateles</taxon>
    </lineage>
</organism>
<name>A0ABU1Z4U3_9BURK</name>
<evidence type="ECO:0000256" key="2">
    <source>
        <dbReference type="ARBA" id="ARBA00006228"/>
    </source>
</evidence>
<dbReference type="Pfam" id="PF01899">
    <property type="entry name" value="MNHE"/>
    <property type="match status" value="1"/>
</dbReference>
<protein>
    <submittedName>
        <fullName evidence="7">Multicomponent K+:H+ antiporter subunit E</fullName>
    </submittedName>
</protein>
<gene>
    <name evidence="7" type="ORF">J2X16_000959</name>
</gene>
<comment type="similarity">
    <text evidence="2">Belongs to the CPA3 antiporters (TC 2.A.63) subunit E family.</text>
</comment>
<dbReference type="PANTHER" id="PTHR34584">
    <property type="entry name" value="NA(+)/H(+) ANTIPORTER SUBUNIT E1"/>
    <property type="match status" value="1"/>
</dbReference>
<evidence type="ECO:0000256" key="4">
    <source>
        <dbReference type="ARBA" id="ARBA00022692"/>
    </source>
</evidence>
<reference evidence="7 8" key="1">
    <citation type="submission" date="2023-07" db="EMBL/GenBank/DDBJ databases">
        <title>Sorghum-associated microbial communities from plants grown in Nebraska, USA.</title>
        <authorList>
            <person name="Schachtman D."/>
        </authorList>
    </citation>
    <scope>NUCLEOTIDE SEQUENCE [LARGE SCALE GENOMIC DNA]</scope>
    <source>
        <strain evidence="7 8">BE310</strain>
    </source>
</reference>
<dbReference type="NCBIfam" id="NF006520">
    <property type="entry name" value="PRK08965.1-4"/>
    <property type="match status" value="1"/>
</dbReference>
<evidence type="ECO:0000256" key="1">
    <source>
        <dbReference type="ARBA" id="ARBA00004651"/>
    </source>
</evidence>
<dbReference type="Proteomes" id="UP001180536">
    <property type="component" value="Unassembled WGS sequence"/>
</dbReference>
<dbReference type="EMBL" id="JAVDXQ010000001">
    <property type="protein sequence ID" value="MDR7295638.1"/>
    <property type="molecule type" value="Genomic_DNA"/>
</dbReference>
<evidence type="ECO:0000256" key="6">
    <source>
        <dbReference type="ARBA" id="ARBA00023136"/>
    </source>
</evidence>
<comment type="caution">
    <text evidence="7">The sequence shown here is derived from an EMBL/GenBank/DDBJ whole genome shotgun (WGS) entry which is preliminary data.</text>
</comment>
<comment type="subcellular location">
    <subcellularLocation>
        <location evidence="1">Cell membrane</location>
        <topology evidence="1">Multi-pass membrane protein</topology>
    </subcellularLocation>
</comment>
<keyword evidence="4" id="KW-0812">Transmembrane</keyword>